<sequence length="38" mass="3918">MMQTEIIGMNTALPIGLTLRTPCGFGGNRIASPGNGRA</sequence>
<keyword evidence="2" id="KW-1185">Reference proteome</keyword>
<dbReference type="EMBL" id="CP001338">
    <property type="protein sequence ID" value="ACL16731.1"/>
    <property type="molecule type" value="Genomic_DNA"/>
</dbReference>
<dbReference type="Proteomes" id="UP000002457">
    <property type="component" value="Chromosome"/>
</dbReference>
<gene>
    <name evidence="1" type="ordered locus">Mpal_1401</name>
</gene>
<name>B8GHZ1_METPE</name>
<dbReference type="KEGG" id="mpl:Mpal_1401"/>
<dbReference type="STRING" id="521011.Mpal_1401"/>
<proteinExistence type="predicted"/>
<dbReference type="HOGENOM" id="CLU_3322996_0_0_2"/>
<evidence type="ECO:0000313" key="1">
    <source>
        <dbReference type="EMBL" id="ACL16731.1"/>
    </source>
</evidence>
<dbReference type="AlphaFoldDB" id="B8GHZ1"/>
<reference evidence="1 2" key="1">
    <citation type="journal article" date="2015" name="Genome Announc.">
        <title>Complete Genome Sequence of Methanosphaerula palustris E1-9CT, a Hydrogenotrophic Methanogen Isolated from a Minerotrophic Fen Peatland.</title>
        <authorList>
            <person name="Cadillo-Quiroz H."/>
            <person name="Browne P."/>
            <person name="Kyrpides N."/>
            <person name="Woyke T."/>
            <person name="Goodwin L."/>
            <person name="Detter C."/>
            <person name="Yavitt J.B."/>
            <person name="Zinder S.H."/>
        </authorList>
    </citation>
    <scope>NUCLEOTIDE SEQUENCE [LARGE SCALE GENOMIC DNA]</scope>
    <source>
        <strain evidence="2">ATCC BAA-1556 / DSM 19958 / E1-9c</strain>
    </source>
</reference>
<organism evidence="1 2">
    <name type="scientific">Methanosphaerula palustris (strain ATCC BAA-1556 / DSM 19958 / E1-9c)</name>
    <dbReference type="NCBI Taxonomy" id="521011"/>
    <lineage>
        <taxon>Archaea</taxon>
        <taxon>Methanobacteriati</taxon>
        <taxon>Methanobacteriota</taxon>
        <taxon>Stenosarchaea group</taxon>
        <taxon>Methanomicrobia</taxon>
        <taxon>Methanomicrobiales</taxon>
        <taxon>Methanoregulaceae</taxon>
        <taxon>Methanosphaerula</taxon>
    </lineage>
</organism>
<accession>B8GHZ1</accession>
<evidence type="ECO:0000313" key="2">
    <source>
        <dbReference type="Proteomes" id="UP000002457"/>
    </source>
</evidence>
<protein>
    <submittedName>
        <fullName evidence="1">Uncharacterized protein</fullName>
    </submittedName>
</protein>